<evidence type="ECO:0000259" key="1">
    <source>
        <dbReference type="Pfam" id="PF01738"/>
    </source>
</evidence>
<name>A0A5Q0BHN0_9GAMM</name>
<dbReference type="InParanoid" id="A0A5Q0BHN0"/>
<dbReference type="PANTHER" id="PTHR22946">
    <property type="entry name" value="DIENELACTONE HYDROLASE DOMAIN-CONTAINING PROTEIN-RELATED"/>
    <property type="match status" value="1"/>
</dbReference>
<reference evidence="2 3" key="1">
    <citation type="submission" date="2019-09" db="EMBL/GenBank/DDBJ databases">
        <title>Ecophysiology of the spiral-shaped methanotroph Methylospira mobilis as revealed by the complete genome sequence.</title>
        <authorList>
            <person name="Oshkin I.Y."/>
            <person name="Dedysh S.N."/>
            <person name="Miroshnikov K."/>
            <person name="Danilova O.V."/>
            <person name="Hakobyan A."/>
            <person name="Liesack W."/>
        </authorList>
    </citation>
    <scope>NUCLEOTIDE SEQUENCE [LARGE SCALE GENOMIC DNA]</scope>
    <source>
        <strain evidence="2 3">Shm1</strain>
    </source>
</reference>
<keyword evidence="3" id="KW-1185">Reference proteome</keyword>
<protein>
    <submittedName>
        <fullName evidence="2">Dienelactone hydrolase family protein</fullName>
    </submittedName>
</protein>
<dbReference type="InterPro" id="IPR029058">
    <property type="entry name" value="AB_hydrolase_fold"/>
</dbReference>
<feature type="domain" description="Dienelactone hydrolase" evidence="1">
    <location>
        <begin position="27"/>
        <end position="237"/>
    </location>
</feature>
<dbReference type="PANTHER" id="PTHR22946:SF0">
    <property type="entry name" value="DIENELACTONE HYDROLASE DOMAIN-CONTAINING PROTEIN"/>
    <property type="match status" value="1"/>
</dbReference>
<dbReference type="EMBL" id="CP044205">
    <property type="protein sequence ID" value="QFY41664.1"/>
    <property type="molecule type" value="Genomic_DNA"/>
</dbReference>
<dbReference type="GO" id="GO:0016787">
    <property type="term" value="F:hydrolase activity"/>
    <property type="evidence" value="ECO:0007669"/>
    <property type="project" value="UniProtKB-KW"/>
</dbReference>
<dbReference type="InterPro" id="IPR050261">
    <property type="entry name" value="FrsA_esterase"/>
</dbReference>
<gene>
    <name evidence="2" type="ORF">F6R98_02675</name>
</gene>
<dbReference type="Proteomes" id="UP000325755">
    <property type="component" value="Chromosome"/>
</dbReference>
<evidence type="ECO:0000313" key="3">
    <source>
        <dbReference type="Proteomes" id="UP000325755"/>
    </source>
</evidence>
<keyword evidence="2" id="KW-0378">Hydrolase</keyword>
<dbReference type="Pfam" id="PF01738">
    <property type="entry name" value="DLH"/>
    <property type="match status" value="1"/>
</dbReference>
<organism evidence="2 3">
    <name type="scientific">Candidatus Methylospira mobilis</name>
    <dbReference type="NCBI Taxonomy" id="1808979"/>
    <lineage>
        <taxon>Bacteria</taxon>
        <taxon>Pseudomonadati</taxon>
        <taxon>Pseudomonadota</taxon>
        <taxon>Gammaproteobacteria</taxon>
        <taxon>Methylococcales</taxon>
        <taxon>Methylococcaceae</taxon>
        <taxon>Candidatus Methylospira</taxon>
    </lineage>
</organism>
<dbReference type="OrthoDB" id="9787933at2"/>
<dbReference type="RefSeq" id="WP_153247648.1">
    <property type="nucleotide sequence ID" value="NZ_CP044205.1"/>
</dbReference>
<dbReference type="SUPFAM" id="SSF53474">
    <property type="entry name" value="alpha/beta-Hydrolases"/>
    <property type="match status" value="1"/>
</dbReference>
<proteinExistence type="predicted"/>
<dbReference type="KEGG" id="mmob:F6R98_02675"/>
<evidence type="ECO:0000313" key="2">
    <source>
        <dbReference type="EMBL" id="QFY41664.1"/>
    </source>
</evidence>
<dbReference type="Gene3D" id="3.40.50.1820">
    <property type="entry name" value="alpha/beta hydrolase"/>
    <property type="match status" value="1"/>
</dbReference>
<dbReference type="InterPro" id="IPR002925">
    <property type="entry name" value="Dienelactn_hydro"/>
</dbReference>
<dbReference type="AlphaFoldDB" id="A0A5Q0BHN0"/>
<sequence>MTIRTRLVEYHHDNVTLQGFFAWDDSKATPQPGVLISHSWVGRDEFVCRKAIALAEAGHAAFALDMYGAGKTGSNPQENELLMKPFMQDRTLLQGRILSALHALRSLEEVDANKIAAIGFCFGGLCVLDLARTGIDIQGVASFHGLLTAPENIPPHPISARILALHGHNDPLAPPEHVTALQKELTAAGADWQTHVYSNTVHAFTNPLANDPGFGTVYNPAADRRSWTSLLNFLHEVLK</sequence>
<accession>A0A5Q0BHN0</accession>